<organism evidence="6 7">
    <name type="scientific">Nitrosovibrio tenuis</name>
    <dbReference type="NCBI Taxonomy" id="1233"/>
    <lineage>
        <taxon>Bacteria</taxon>
        <taxon>Pseudomonadati</taxon>
        <taxon>Pseudomonadota</taxon>
        <taxon>Betaproteobacteria</taxon>
        <taxon>Nitrosomonadales</taxon>
        <taxon>Nitrosomonadaceae</taxon>
        <taxon>Nitrosovibrio</taxon>
    </lineage>
</organism>
<name>A0A1H7PWJ5_9PROT</name>
<keyword evidence="7" id="KW-1185">Reference proteome</keyword>
<dbReference type="InterPro" id="IPR052542">
    <property type="entry name" value="Cholesterol_Oxidase"/>
</dbReference>
<comment type="cofactor">
    <cofactor evidence="1">
        <name>FAD</name>
        <dbReference type="ChEBI" id="CHEBI:57692"/>
    </cofactor>
</comment>
<comment type="similarity">
    <text evidence="2">Belongs to the GMC oxidoreductase family.</text>
</comment>
<dbReference type="PANTHER" id="PTHR47470">
    <property type="entry name" value="CHOLESTEROL OXIDASE"/>
    <property type="match status" value="1"/>
</dbReference>
<evidence type="ECO:0000256" key="1">
    <source>
        <dbReference type="ARBA" id="ARBA00001974"/>
    </source>
</evidence>
<dbReference type="STRING" id="1233.SAMN05216387_11037"/>
<dbReference type="Proteomes" id="UP000198620">
    <property type="component" value="Unassembled WGS sequence"/>
</dbReference>
<keyword evidence="4" id="KW-0274">FAD</keyword>
<evidence type="ECO:0000313" key="7">
    <source>
        <dbReference type="Proteomes" id="UP000198620"/>
    </source>
</evidence>
<sequence length="186" mass="20254">MAGGFTLGVTEPRAGAQATTLLTMHATIHIEDIKTFTADPQHKAGLTGHIDFPPFGLAIPAESGVFSLFMPSGELALTFMVYELGFRHGGKSYYLAGKKRVRLGGFWKLWGETTTLYSTLHEGVDSTGPVVGAGILRLGMIEFVKMLTTAHATNAATKRESAGALWQFFKFFAAKLMHTYILQRPD</sequence>
<dbReference type="GO" id="GO:0016491">
    <property type="term" value="F:oxidoreductase activity"/>
    <property type="evidence" value="ECO:0007669"/>
    <property type="project" value="UniProtKB-KW"/>
</dbReference>
<dbReference type="PANTHER" id="PTHR47470:SF1">
    <property type="entry name" value="FAD-DEPENDENT OXIDOREDUCTASE 2 FAD BINDING DOMAIN-CONTAINING PROTEIN"/>
    <property type="match status" value="1"/>
</dbReference>
<evidence type="ECO:0000256" key="2">
    <source>
        <dbReference type="ARBA" id="ARBA00010790"/>
    </source>
</evidence>
<dbReference type="AlphaFoldDB" id="A0A1H7PWJ5"/>
<evidence type="ECO:0000256" key="4">
    <source>
        <dbReference type="ARBA" id="ARBA00022827"/>
    </source>
</evidence>
<proteinExistence type="inferred from homology"/>
<gene>
    <name evidence="6" type="ORF">SAMN05216387_11037</name>
</gene>
<evidence type="ECO:0000256" key="5">
    <source>
        <dbReference type="ARBA" id="ARBA00023002"/>
    </source>
</evidence>
<evidence type="ECO:0000313" key="6">
    <source>
        <dbReference type="EMBL" id="SEL40102.1"/>
    </source>
</evidence>
<reference evidence="6 7" key="1">
    <citation type="submission" date="2016-10" db="EMBL/GenBank/DDBJ databases">
        <authorList>
            <person name="de Groot N.N."/>
        </authorList>
    </citation>
    <scope>NUCLEOTIDE SEQUENCE [LARGE SCALE GENOMIC DNA]</scope>
    <source>
        <strain evidence="6 7">Nv1</strain>
    </source>
</reference>
<keyword evidence="3" id="KW-0285">Flavoprotein</keyword>
<protein>
    <submittedName>
        <fullName evidence="6">Uncharacterized protein</fullName>
    </submittedName>
</protein>
<evidence type="ECO:0000256" key="3">
    <source>
        <dbReference type="ARBA" id="ARBA00022630"/>
    </source>
</evidence>
<keyword evidence="5" id="KW-0560">Oxidoreductase</keyword>
<dbReference type="EMBL" id="FOBH01000010">
    <property type="protein sequence ID" value="SEL40102.1"/>
    <property type="molecule type" value="Genomic_DNA"/>
</dbReference>
<accession>A0A1H7PWJ5</accession>